<keyword evidence="4" id="KW-1185">Reference proteome</keyword>
<dbReference type="InterPro" id="IPR021424">
    <property type="entry name" value="PorA"/>
</dbReference>
<evidence type="ECO:0000313" key="4">
    <source>
        <dbReference type="Proteomes" id="UP000703038"/>
    </source>
</evidence>
<proteinExistence type="predicted"/>
<keyword evidence="2" id="KW-0472">Membrane</keyword>
<reference evidence="3 4" key="1">
    <citation type="submission" date="2021-01" db="EMBL/GenBank/DDBJ databases">
        <title>Genomics of switchgrass bacterial isolates.</title>
        <authorList>
            <person name="Shade A."/>
        </authorList>
    </citation>
    <scope>NUCLEOTIDE SEQUENCE [LARGE SCALE GENOMIC DNA]</scope>
    <source>
        <strain evidence="3 4">PvP111</strain>
    </source>
</reference>
<evidence type="ECO:0008006" key="5">
    <source>
        <dbReference type="Google" id="ProtNLM"/>
    </source>
</evidence>
<keyword evidence="2" id="KW-1133">Transmembrane helix</keyword>
<feature type="compositionally biased region" description="Basic and acidic residues" evidence="1">
    <location>
        <begin position="355"/>
        <end position="375"/>
    </location>
</feature>
<protein>
    <recommendedName>
        <fullName evidence="5">DUF3068 domain-containing protein</fullName>
    </recommendedName>
</protein>
<dbReference type="Proteomes" id="UP000703038">
    <property type="component" value="Unassembled WGS sequence"/>
</dbReference>
<gene>
    <name evidence="3" type="ORF">JOE42_003164</name>
</gene>
<evidence type="ECO:0000256" key="2">
    <source>
        <dbReference type="SAM" id="Phobius"/>
    </source>
</evidence>
<feature type="transmembrane region" description="Helical" evidence="2">
    <location>
        <begin position="12"/>
        <end position="32"/>
    </location>
</feature>
<evidence type="ECO:0000313" key="3">
    <source>
        <dbReference type="EMBL" id="MBM7416431.1"/>
    </source>
</evidence>
<comment type="caution">
    <text evidence="3">The sequence shown here is derived from an EMBL/GenBank/DDBJ whole genome shotgun (WGS) entry which is preliminary data.</text>
</comment>
<organism evidence="3 4">
    <name type="scientific">Rhodococcoides corynebacterioides</name>
    <dbReference type="NCBI Taxonomy" id="53972"/>
    <lineage>
        <taxon>Bacteria</taxon>
        <taxon>Bacillati</taxon>
        <taxon>Actinomycetota</taxon>
        <taxon>Actinomycetes</taxon>
        <taxon>Mycobacteriales</taxon>
        <taxon>Nocardiaceae</taxon>
        <taxon>Rhodococcoides</taxon>
    </lineage>
</organism>
<name>A0ABS2KYR1_9NOCA</name>
<dbReference type="Pfam" id="PF11271">
    <property type="entry name" value="PorA"/>
    <property type="match status" value="1"/>
</dbReference>
<feature type="transmembrane region" description="Helical" evidence="2">
    <location>
        <begin position="305"/>
        <end position="325"/>
    </location>
</feature>
<accession>A0ABS2KYR1</accession>
<sequence length="375" mass="40414">MANRSTPTRVIPPILIGLGAFFLIIAILIPLYTVGRLEKTPLDLEITSVSTGTGSVLDSRSLTAGSAVVDQNVPLISQRFVTTEEPSNSDVITVQAGSSLRRTDRQGDTGLLTATVDRVSLDRVSSMPVDPVGSIQSQADKPAEEVPHTGLQYKFPFDSQKQTYPFFDTVARESYDMTFVEETQIEGVTVYHYTQTIPAVDLSAVVPSPANKLALPASTWGVDGGATPITMTRYYENTRDIYVEPVTGVIIKGQEDVHQYYARRAGTPEVDVVKAVIGFDDNTVTYQLGRAQDGKDQIALIGRTVPIVAGVLGVILLAVGIVLLLRGGRTTRGTRTVADGPTTGPRTSGAGSPAPDHDWTTDRTEEIPRTNLRKD</sequence>
<dbReference type="RefSeq" id="WP_204869235.1">
    <property type="nucleotide sequence ID" value="NZ_JAFBBK010000001.1"/>
</dbReference>
<dbReference type="EMBL" id="JAFBBK010000001">
    <property type="protein sequence ID" value="MBM7416431.1"/>
    <property type="molecule type" value="Genomic_DNA"/>
</dbReference>
<evidence type="ECO:0000256" key="1">
    <source>
        <dbReference type="SAM" id="MobiDB-lite"/>
    </source>
</evidence>
<keyword evidence="2" id="KW-0812">Transmembrane</keyword>
<feature type="region of interest" description="Disordered" evidence="1">
    <location>
        <begin position="332"/>
        <end position="375"/>
    </location>
</feature>